<reference evidence="1" key="1">
    <citation type="submission" date="2005-09" db="EMBL/GenBank/DDBJ databases">
        <title>Annotation of Vibrio cholerae MO10.</title>
        <authorList>
            <person name="Colwell R."/>
            <person name="Grim C.J."/>
            <person name="Young S."/>
            <person name="Jaffe D."/>
            <person name="Gnerre S."/>
            <person name="Berlin A."/>
            <person name="Heiman D."/>
            <person name="Hepburn T."/>
            <person name="Shea T."/>
            <person name="Sykes S."/>
            <person name="Yandava C."/>
            <person name="Alvarado L."/>
            <person name="Kodira C."/>
            <person name="Borodovsky M."/>
            <person name="Heidelberg J."/>
            <person name="Lander E."/>
            <person name="Galagan J."/>
            <person name="Nusbaum C."/>
            <person name="Birren B."/>
        </authorList>
    </citation>
    <scope>NUCLEOTIDE SEQUENCE [LARGE SCALE GENOMIC DNA]</scope>
    <source>
        <strain evidence="1">MO10</strain>
    </source>
</reference>
<protein>
    <submittedName>
        <fullName evidence="1">Uncharacterized protein</fullName>
    </submittedName>
</protein>
<accession>A0A0X1KYZ3</accession>
<dbReference type="HOGENOM" id="CLU_3334414_0_0_6"/>
<dbReference type="EMBL" id="DS990136">
    <property type="protein sequence ID" value="EET23587.1"/>
    <property type="molecule type" value="Genomic_DNA"/>
</dbReference>
<dbReference type="AlphaFoldDB" id="A0A0X1KYZ3"/>
<dbReference type="Proteomes" id="UP000004687">
    <property type="component" value="Unassembled WGS sequence"/>
</dbReference>
<reference evidence="1" key="2">
    <citation type="submission" date="2008-07" db="EMBL/GenBank/DDBJ databases">
        <authorList>
            <consortium name="Broad Institute Genome Sequencing Platform"/>
            <person name="Colwell R."/>
            <person name="Grim C.J."/>
            <person name="Young S."/>
            <person name="Jaffe D."/>
            <person name="Gnerre S."/>
            <person name="Berlin A."/>
            <person name="Heiman D."/>
            <person name="Hepburn T."/>
            <person name="Shea T."/>
            <person name="Sykes S."/>
            <person name="Alvarado L."/>
            <person name="Kodira C."/>
            <person name="Heidelberg J."/>
            <person name="Lander E."/>
            <person name="Galagan J."/>
            <person name="Nusbaum C."/>
            <person name="Birren B."/>
        </authorList>
    </citation>
    <scope>NUCLEOTIDE SEQUENCE [LARGE SCALE GENOMIC DNA]</scope>
    <source>
        <strain evidence="1">MO10</strain>
    </source>
</reference>
<proteinExistence type="predicted"/>
<organism evidence="1">
    <name type="scientific">Vibrio cholerae (strain MO10)</name>
    <dbReference type="NCBI Taxonomy" id="345072"/>
    <lineage>
        <taxon>Bacteria</taxon>
        <taxon>Pseudomonadati</taxon>
        <taxon>Pseudomonadota</taxon>
        <taxon>Gammaproteobacteria</taxon>
        <taxon>Vibrionales</taxon>
        <taxon>Vibrionaceae</taxon>
        <taxon>Vibrio</taxon>
    </lineage>
</organism>
<name>A0A0X1KYZ3_VIBCO</name>
<sequence length="38" mass="4413">MELPCFRSFGLLAQSPSFNKTLRLKLALGYAYYKKFLP</sequence>
<evidence type="ECO:0000313" key="1">
    <source>
        <dbReference type="EMBL" id="EET23587.1"/>
    </source>
</evidence>
<gene>
    <name evidence="1" type="ORF">VchoM_01615</name>
</gene>